<evidence type="ECO:0000313" key="1">
    <source>
        <dbReference type="EMBL" id="GAA0738437.1"/>
    </source>
</evidence>
<evidence type="ECO:0000313" key="2">
    <source>
        <dbReference type="Proteomes" id="UP001500736"/>
    </source>
</evidence>
<name>A0ABN1JFB4_9FLAO</name>
<sequence>MKLFLQLYFALFTSLLFSQDTIKTRGLFYKVSAAVTLTTNDDYSIGNDDGETFINPNAIFINNTLGYQFDERSSIGLNIEYDRYFKQELNFFPVHLSFRYNVFDFDDKVFVRGGYGKMIDLGKNFESGTLYKLGIGYQAFDDNFKNSWLIGLDFSRKRFGFRQTEKLSSVSIFLEFMLF</sequence>
<evidence type="ECO:0008006" key="3">
    <source>
        <dbReference type="Google" id="ProtNLM"/>
    </source>
</evidence>
<dbReference type="RefSeq" id="WP_129759533.1">
    <property type="nucleotide sequence ID" value="NZ_BAAAGF010000001.1"/>
</dbReference>
<organism evidence="1 2">
    <name type="scientific">Gaetbulibacter jejuensis</name>
    <dbReference type="NCBI Taxonomy" id="584607"/>
    <lineage>
        <taxon>Bacteria</taxon>
        <taxon>Pseudomonadati</taxon>
        <taxon>Bacteroidota</taxon>
        <taxon>Flavobacteriia</taxon>
        <taxon>Flavobacteriales</taxon>
        <taxon>Flavobacteriaceae</taxon>
        <taxon>Gaetbulibacter</taxon>
    </lineage>
</organism>
<protein>
    <recommendedName>
        <fullName evidence="3">Outer membrane protein beta-barrel domain-containing protein</fullName>
    </recommendedName>
</protein>
<accession>A0ABN1JFB4</accession>
<keyword evidence="2" id="KW-1185">Reference proteome</keyword>
<dbReference type="EMBL" id="BAAAGF010000001">
    <property type="protein sequence ID" value="GAA0738437.1"/>
    <property type="molecule type" value="Genomic_DNA"/>
</dbReference>
<comment type="caution">
    <text evidence="1">The sequence shown here is derived from an EMBL/GenBank/DDBJ whole genome shotgun (WGS) entry which is preliminary data.</text>
</comment>
<dbReference type="Proteomes" id="UP001500736">
    <property type="component" value="Unassembled WGS sequence"/>
</dbReference>
<reference evidence="1 2" key="1">
    <citation type="journal article" date="2019" name="Int. J. Syst. Evol. Microbiol.">
        <title>The Global Catalogue of Microorganisms (GCM) 10K type strain sequencing project: providing services to taxonomists for standard genome sequencing and annotation.</title>
        <authorList>
            <consortium name="The Broad Institute Genomics Platform"/>
            <consortium name="The Broad Institute Genome Sequencing Center for Infectious Disease"/>
            <person name="Wu L."/>
            <person name="Ma J."/>
        </authorList>
    </citation>
    <scope>NUCLEOTIDE SEQUENCE [LARGE SCALE GENOMIC DNA]</scope>
    <source>
        <strain evidence="1 2">JCM 15976</strain>
    </source>
</reference>
<proteinExistence type="predicted"/>
<gene>
    <name evidence="1" type="ORF">GCM10009431_06340</name>
</gene>